<reference evidence="3" key="1">
    <citation type="journal article" date="2014" name="Int. J. Syst. Evol. Microbiol.">
        <title>Complete genome sequence of Corynebacterium casei LMG S-19264T (=DSM 44701T), isolated from a smear-ripened cheese.</title>
        <authorList>
            <consortium name="US DOE Joint Genome Institute (JGI-PGF)"/>
            <person name="Walter F."/>
            <person name="Albersmeier A."/>
            <person name="Kalinowski J."/>
            <person name="Ruckert C."/>
        </authorList>
    </citation>
    <scope>NUCLEOTIDE SEQUENCE</scope>
    <source>
        <strain evidence="3">JCM 3172</strain>
    </source>
</reference>
<evidence type="ECO:0000313" key="3">
    <source>
        <dbReference type="EMBL" id="GGT18378.1"/>
    </source>
</evidence>
<reference evidence="3" key="2">
    <citation type="submission" date="2020-09" db="EMBL/GenBank/DDBJ databases">
        <authorList>
            <person name="Sun Q."/>
            <person name="Ohkuma M."/>
        </authorList>
    </citation>
    <scope>NUCLEOTIDE SEQUENCE</scope>
    <source>
        <strain evidence="3">JCM 3172</strain>
    </source>
</reference>
<feature type="region of interest" description="Disordered" evidence="1">
    <location>
        <begin position="370"/>
        <end position="392"/>
    </location>
</feature>
<dbReference type="Proteomes" id="UP000619486">
    <property type="component" value="Unassembled WGS sequence"/>
</dbReference>
<evidence type="ECO:0000259" key="2">
    <source>
        <dbReference type="Pfam" id="PF07993"/>
    </source>
</evidence>
<feature type="domain" description="Thioester reductase (TE)" evidence="2">
    <location>
        <begin position="65"/>
        <end position="237"/>
    </location>
</feature>
<dbReference type="SUPFAM" id="SSF51735">
    <property type="entry name" value="NAD(P)-binding Rossmann-fold domains"/>
    <property type="match status" value="1"/>
</dbReference>
<proteinExistence type="predicted"/>
<dbReference type="InterPro" id="IPR036291">
    <property type="entry name" value="NAD(P)-bd_dom_sf"/>
</dbReference>
<dbReference type="GO" id="GO:0004029">
    <property type="term" value="F:aldehyde dehydrogenase (NAD+) activity"/>
    <property type="evidence" value="ECO:0007669"/>
    <property type="project" value="TreeGrafter"/>
</dbReference>
<gene>
    <name evidence="3" type="ORF">GCM10014713_09060</name>
</gene>
<dbReference type="Gene3D" id="3.40.50.720">
    <property type="entry name" value="NAD(P)-binding Rossmann-like Domain"/>
    <property type="match status" value="1"/>
</dbReference>
<organism evidence="3 4">
    <name type="scientific">Streptomyces purpureus</name>
    <dbReference type="NCBI Taxonomy" id="1951"/>
    <lineage>
        <taxon>Bacteria</taxon>
        <taxon>Bacillati</taxon>
        <taxon>Actinomycetota</taxon>
        <taxon>Actinomycetes</taxon>
        <taxon>Kitasatosporales</taxon>
        <taxon>Streptomycetaceae</taxon>
        <taxon>Streptomyces</taxon>
    </lineage>
</organism>
<dbReference type="InterPro" id="IPR051783">
    <property type="entry name" value="NAD(P)-dependent_oxidoreduct"/>
</dbReference>
<dbReference type="AlphaFoldDB" id="A0A918LMA5"/>
<sequence>MSPSPSPFPPPLPHRPPVLPLSVALGGRRPTLLLTGGAGVLGRALIDELAAEYRIVCLRHRTPLQDPRVQEVGADLLAPGLGLTPAVWRRLAAETDVVVHSAAATNWRAEPAEIRRTNIEGTRAMLELAEAAGAPLYYMSTAFVANPPSAENAERFPGAAAYLVSKAECEEVVRDSAVPAVILRPSVVMGDSATGHISGAQGLTRALGAIVKGQVPVLPGAPEARIDTVPQDVVARATGDLVRGGVTGGAYWLTAGEHALFQHEVVETCLEFAERYGPRPHKPRMIPLEAVNRLLLPLIDGAGFPASLRRRLRDYAELLLVFQRDLPLGTSLGTSPGAPPGAVLGGEAVSRDFLRQALVRNLEYWAGRPGGMRTRRGAEPRPAATVTRELAS</sequence>
<dbReference type="GO" id="GO:0005737">
    <property type="term" value="C:cytoplasm"/>
    <property type="evidence" value="ECO:0007669"/>
    <property type="project" value="TreeGrafter"/>
</dbReference>
<dbReference type="PANTHER" id="PTHR48079:SF6">
    <property type="entry name" value="NAD(P)-BINDING DOMAIN-CONTAINING PROTEIN-RELATED"/>
    <property type="match status" value="1"/>
</dbReference>
<name>A0A918LMA5_9ACTN</name>
<comment type="caution">
    <text evidence="3">The sequence shown here is derived from an EMBL/GenBank/DDBJ whole genome shotgun (WGS) entry which is preliminary data.</text>
</comment>
<evidence type="ECO:0000256" key="1">
    <source>
        <dbReference type="SAM" id="MobiDB-lite"/>
    </source>
</evidence>
<protein>
    <submittedName>
        <fullName evidence="3">Ketoreductase</fullName>
    </submittedName>
</protein>
<dbReference type="Pfam" id="PF07993">
    <property type="entry name" value="NAD_binding_4"/>
    <property type="match status" value="1"/>
</dbReference>
<evidence type="ECO:0000313" key="4">
    <source>
        <dbReference type="Proteomes" id="UP000619486"/>
    </source>
</evidence>
<keyword evidence="4" id="KW-1185">Reference proteome</keyword>
<dbReference type="EMBL" id="BMQQ01000002">
    <property type="protein sequence ID" value="GGT18378.1"/>
    <property type="molecule type" value="Genomic_DNA"/>
</dbReference>
<accession>A0A918LMA5</accession>
<dbReference type="InterPro" id="IPR013120">
    <property type="entry name" value="FAR_NAD-bd"/>
</dbReference>
<dbReference type="PANTHER" id="PTHR48079">
    <property type="entry name" value="PROTEIN YEEZ"/>
    <property type="match status" value="1"/>
</dbReference>